<protein>
    <submittedName>
        <fullName evidence="3">Uncharacterized protein</fullName>
    </submittedName>
</protein>
<dbReference type="AlphaFoldDB" id="A0A3D9SKT1"/>
<organism evidence="3 4">
    <name type="scientific">Thermomonospora umbrina</name>
    <dbReference type="NCBI Taxonomy" id="111806"/>
    <lineage>
        <taxon>Bacteria</taxon>
        <taxon>Bacillati</taxon>
        <taxon>Actinomycetota</taxon>
        <taxon>Actinomycetes</taxon>
        <taxon>Streptosporangiales</taxon>
        <taxon>Thermomonosporaceae</taxon>
        <taxon>Thermomonospora</taxon>
    </lineage>
</organism>
<reference evidence="3 4" key="1">
    <citation type="submission" date="2018-08" db="EMBL/GenBank/DDBJ databases">
        <title>Sequencing the genomes of 1000 actinobacteria strains.</title>
        <authorList>
            <person name="Klenk H.-P."/>
        </authorList>
    </citation>
    <scope>NUCLEOTIDE SEQUENCE [LARGE SCALE GENOMIC DNA]</scope>
    <source>
        <strain evidence="3 4">DSM 43927</strain>
    </source>
</reference>
<evidence type="ECO:0000256" key="1">
    <source>
        <dbReference type="SAM" id="MobiDB-lite"/>
    </source>
</evidence>
<proteinExistence type="predicted"/>
<evidence type="ECO:0000313" key="3">
    <source>
        <dbReference type="EMBL" id="REE96536.1"/>
    </source>
</evidence>
<keyword evidence="2" id="KW-1133">Transmembrane helix</keyword>
<feature type="transmembrane region" description="Helical" evidence="2">
    <location>
        <begin position="148"/>
        <end position="169"/>
    </location>
</feature>
<comment type="caution">
    <text evidence="3">The sequence shown here is derived from an EMBL/GenBank/DDBJ whole genome shotgun (WGS) entry which is preliminary data.</text>
</comment>
<name>A0A3D9SKT1_9ACTN</name>
<feature type="compositionally biased region" description="Polar residues" evidence="1">
    <location>
        <begin position="11"/>
        <end position="28"/>
    </location>
</feature>
<evidence type="ECO:0000313" key="4">
    <source>
        <dbReference type="Proteomes" id="UP000256661"/>
    </source>
</evidence>
<feature type="region of interest" description="Disordered" evidence="1">
    <location>
        <begin position="1"/>
        <end position="141"/>
    </location>
</feature>
<keyword evidence="2" id="KW-0472">Membrane</keyword>
<keyword evidence="4" id="KW-1185">Reference proteome</keyword>
<gene>
    <name evidence="3" type="ORF">DFJ69_1973</name>
</gene>
<evidence type="ECO:0000256" key="2">
    <source>
        <dbReference type="SAM" id="Phobius"/>
    </source>
</evidence>
<accession>A0A3D9SKT1</accession>
<dbReference type="EMBL" id="QTTT01000001">
    <property type="protein sequence ID" value="REE96536.1"/>
    <property type="molecule type" value="Genomic_DNA"/>
</dbReference>
<feature type="region of interest" description="Disordered" evidence="1">
    <location>
        <begin position="172"/>
        <end position="206"/>
    </location>
</feature>
<feature type="compositionally biased region" description="Polar residues" evidence="1">
    <location>
        <begin position="178"/>
        <end position="190"/>
    </location>
</feature>
<dbReference type="Proteomes" id="UP000256661">
    <property type="component" value="Unassembled WGS sequence"/>
</dbReference>
<keyword evidence="2" id="KW-0812">Transmembrane</keyword>
<sequence>MQCPVCHSDTDPTSPRCTRCNTDLSDVTAQDAPSPHEQRRPLVPEPRAADTQVDPGIRERSIPLAAEPREGAASASGASGGDAGGFREETTSLSPEPWAAQEPNASGFREEVTSLSPEPWATPQPWDHPEPQMWQPPPARRRKNRTGVYALAGLGVWVLAVTALAIVIWPSGEPSPTEGPQQNVTSTQETPVDPTTPASSPSDDGVALSQATRISALLDDMAATRTELGSVVSGGCDISGLERIRDQRQEQLNTARSLEVDALDGGGQVKDALQRALEISVESNNLYIAHSPGCPSDEAADDVNTRASQAKADVILYWNPIASQHGLPSRSSDTI</sequence>